<comment type="caution">
    <text evidence="1">The sequence shown here is derived from an EMBL/GenBank/DDBJ whole genome shotgun (WGS) entry which is preliminary data.</text>
</comment>
<accession>A0AAD7I9T0</accession>
<dbReference type="EMBL" id="JARKIB010000114">
    <property type="protein sequence ID" value="KAJ7737949.1"/>
    <property type="molecule type" value="Genomic_DNA"/>
</dbReference>
<organism evidence="1 2">
    <name type="scientific">Mycena metata</name>
    <dbReference type="NCBI Taxonomy" id="1033252"/>
    <lineage>
        <taxon>Eukaryota</taxon>
        <taxon>Fungi</taxon>
        <taxon>Dikarya</taxon>
        <taxon>Basidiomycota</taxon>
        <taxon>Agaricomycotina</taxon>
        <taxon>Agaricomycetes</taxon>
        <taxon>Agaricomycetidae</taxon>
        <taxon>Agaricales</taxon>
        <taxon>Marasmiineae</taxon>
        <taxon>Mycenaceae</taxon>
        <taxon>Mycena</taxon>
    </lineage>
</organism>
<protein>
    <submittedName>
        <fullName evidence="1">Uncharacterized protein</fullName>
    </submittedName>
</protein>
<evidence type="ECO:0000313" key="2">
    <source>
        <dbReference type="Proteomes" id="UP001215598"/>
    </source>
</evidence>
<dbReference type="Proteomes" id="UP001215598">
    <property type="component" value="Unassembled WGS sequence"/>
</dbReference>
<proteinExistence type="predicted"/>
<sequence length="286" mass="30848">METWNGRNTRCVHTSTRLSCVPNPLLHPLSPSPPFPASPIPLPIPLDVHDACRPRGVVAADNNKFCEDFSFVPVPVPVPVPPCAAAAVEHGRGASFDAFIACSSRYTRRVFSGDFPFSVQTTLPSSSFCAQAPPRSALLAALDFTRRLYVAVPSAYTILRPTYAIHAAAPHFTHRLRALPEDRMPTGVYLRAPTNGYAHARAVRAFWDVGLDARAAGGSVLAECRCVRVCAWVGGEEMMAYEGGWRAGEAGRLEGGGRGGPHEFGISATRALRQGFRARRGSGWLP</sequence>
<keyword evidence="2" id="KW-1185">Reference proteome</keyword>
<name>A0AAD7I9T0_9AGAR</name>
<evidence type="ECO:0000313" key="1">
    <source>
        <dbReference type="EMBL" id="KAJ7737949.1"/>
    </source>
</evidence>
<dbReference type="AlphaFoldDB" id="A0AAD7I9T0"/>
<reference evidence="1" key="1">
    <citation type="submission" date="2023-03" db="EMBL/GenBank/DDBJ databases">
        <title>Massive genome expansion in bonnet fungi (Mycena s.s.) driven by repeated elements and novel gene families across ecological guilds.</title>
        <authorList>
            <consortium name="Lawrence Berkeley National Laboratory"/>
            <person name="Harder C.B."/>
            <person name="Miyauchi S."/>
            <person name="Viragh M."/>
            <person name="Kuo A."/>
            <person name="Thoen E."/>
            <person name="Andreopoulos B."/>
            <person name="Lu D."/>
            <person name="Skrede I."/>
            <person name="Drula E."/>
            <person name="Henrissat B."/>
            <person name="Morin E."/>
            <person name="Kohler A."/>
            <person name="Barry K."/>
            <person name="LaButti K."/>
            <person name="Morin E."/>
            <person name="Salamov A."/>
            <person name="Lipzen A."/>
            <person name="Mereny Z."/>
            <person name="Hegedus B."/>
            <person name="Baldrian P."/>
            <person name="Stursova M."/>
            <person name="Weitz H."/>
            <person name="Taylor A."/>
            <person name="Grigoriev I.V."/>
            <person name="Nagy L.G."/>
            <person name="Martin F."/>
            <person name="Kauserud H."/>
        </authorList>
    </citation>
    <scope>NUCLEOTIDE SEQUENCE</scope>
    <source>
        <strain evidence="1">CBHHK182m</strain>
    </source>
</reference>
<gene>
    <name evidence="1" type="ORF">B0H16DRAFT_1891496</name>
</gene>